<evidence type="ECO:0000256" key="4">
    <source>
        <dbReference type="ARBA" id="ARBA00023163"/>
    </source>
</evidence>
<dbReference type="SUPFAM" id="SSF53850">
    <property type="entry name" value="Periplasmic binding protein-like II"/>
    <property type="match status" value="1"/>
</dbReference>
<keyword evidence="2" id="KW-0805">Transcription regulation</keyword>
<evidence type="ECO:0000256" key="2">
    <source>
        <dbReference type="ARBA" id="ARBA00023015"/>
    </source>
</evidence>
<dbReference type="FunFam" id="1.10.10.10:FF:000001">
    <property type="entry name" value="LysR family transcriptional regulator"/>
    <property type="match status" value="1"/>
</dbReference>
<comment type="similarity">
    <text evidence="1">Belongs to the LysR transcriptional regulatory family.</text>
</comment>
<dbReference type="InterPro" id="IPR050950">
    <property type="entry name" value="HTH-type_LysR_regulators"/>
</dbReference>
<dbReference type="GO" id="GO:0003677">
    <property type="term" value="F:DNA binding"/>
    <property type="evidence" value="ECO:0007669"/>
    <property type="project" value="UniProtKB-KW"/>
</dbReference>
<accession>A0A8D5A0X1</accession>
<dbReference type="PANTHER" id="PTHR30419">
    <property type="entry name" value="HTH-TYPE TRANSCRIPTIONAL REGULATOR YBHD"/>
    <property type="match status" value="1"/>
</dbReference>
<dbReference type="OrthoDB" id="1624015at2"/>
<dbReference type="RefSeq" id="WP_143332200.1">
    <property type="nucleotide sequence ID" value="NZ_AP019697.1"/>
</dbReference>
<dbReference type="Pfam" id="PF00126">
    <property type="entry name" value="HTH_1"/>
    <property type="match status" value="1"/>
</dbReference>
<feature type="domain" description="HTH lysR-type" evidence="5">
    <location>
        <begin position="1"/>
        <end position="58"/>
    </location>
</feature>
<name>A0A8D5A0X1_9FIRM</name>
<dbReference type="PRINTS" id="PR00039">
    <property type="entry name" value="HTHLYSR"/>
</dbReference>
<reference evidence="7" key="1">
    <citation type="submission" date="2019-05" db="EMBL/GenBank/DDBJ databases">
        <title>Complete genome sequencing of Dialister sp. strain 5BBH33.</title>
        <authorList>
            <person name="Sakamoto M."/>
            <person name="Murakami T."/>
            <person name="Mori H."/>
        </authorList>
    </citation>
    <scope>NUCLEOTIDE SEQUENCE [LARGE SCALE GENOMIC DNA]</scope>
    <source>
        <strain evidence="7">5BBH33</strain>
    </source>
</reference>
<keyword evidence="3" id="KW-0238">DNA-binding</keyword>
<dbReference type="InterPro" id="IPR036388">
    <property type="entry name" value="WH-like_DNA-bd_sf"/>
</dbReference>
<evidence type="ECO:0000256" key="1">
    <source>
        <dbReference type="ARBA" id="ARBA00009437"/>
    </source>
</evidence>
<evidence type="ECO:0000313" key="6">
    <source>
        <dbReference type="EMBL" id="BBK24306.1"/>
    </source>
</evidence>
<dbReference type="GO" id="GO:0005829">
    <property type="term" value="C:cytosol"/>
    <property type="evidence" value="ECO:0007669"/>
    <property type="project" value="TreeGrafter"/>
</dbReference>
<dbReference type="EMBL" id="AP019697">
    <property type="protein sequence ID" value="BBK24306.1"/>
    <property type="molecule type" value="Genomic_DNA"/>
</dbReference>
<evidence type="ECO:0000313" key="7">
    <source>
        <dbReference type="Proteomes" id="UP000320585"/>
    </source>
</evidence>
<dbReference type="PANTHER" id="PTHR30419:SF8">
    <property type="entry name" value="NITROGEN ASSIMILATION TRANSCRIPTIONAL ACTIVATOR-RELATED"/>
    <property type="match status" value="1"/>
</dbReference>
<dbReference type="KEGG" id="dho:Dia5BBH33_02410"/>
<dbReference type="GO" id="GO:0003700">
    <property type="term" value="F:DNA-binding transcription factor activity"/>
    <property type="evidence" value="ECO:0007669"/>
    <property type="project" value="InterPro"/>
</dbReference>
<evidence type="ECO:0000256" key="3">
    <source>
        <dbReference type="ARBA" id="ARBA00023125"/>
    </source>
</evidence>
<gene>
    <name evidence="6" type="ORF">Dia5BBH33_02410</name>
</gene>
<dbReference type="PROSITE" id="PS50931">
    <property type="entry name" value="HTH_LYSR"/>
    <property type="match status" value="1"/>
</dbReference>
<organism evidence="6 7">
    <name type="scientific">Dialister hominis</name>
    <dbReference type="NCBI Taxonomy" id="2582419"/>
    <lineage>
        <taxon>Bacteria</taxon>
        <taxon>Bacillati</taxon>
        <taxon>Bacillota</taxon>
        <taxon>Negativicutes</taxon>
        <taxon>Veillonellales</taxon>
        <taxon>Veillonellaceae</taxon>
        <taxon>Dialister</taxon>
    </lineage>
</organism>
<keyword evidence="4" id="KW-0804">Transcription</keyword>
<sequence>MDIELLRNFLEIARLGSMTKAASSLHISQPTLSVQMKSLEEVLGRKLFRKEGRNLVMTEEGELLERRAADIIGLTDKTLSEFRALSDSLGGDVRIGCAESVLIDHLALAVKKIKKKRPFLRCHITSGDTAIVTSILEQGLIDFAIIVEPPDLDRYDSIRIPGVDTWCAVIPEDSPLAAKKSLTFDYIKNEPIIMSKQSFLADLPRWCGSRRDELTIFGYLNLFYNGTRFVKNHMAILLTFAGLAESGNGLAVRPLSPALSNRMYIVWKKRQIFSPAARDLLEILRENAEKEPVNE</sequence>
<protein>
    <submittedName>
        <fullName evidence="6">LysR family transcriptional regulator</fullName>
    </submittedName>
</protein>
<dbReference type="Pfam" id="PF03466">
    <property type="entry name" value="LysR_substrate"/>
    <property type="match status" value="1"/>
</dbReference>
<dbReference type="CDD" id="cd05466">
    <property type="entry name" value="PBP2_LTTR_substrate"/>
    <property type="match status" value="1"/>
</dbReference>
<dbReference type="SUPFAM" id="SSF46785">
    <property type="entry name" value="Winged helix' DNA-binding domain"/>
    <property type="match status" value="1"/>
</dbReference>
<dbReference type="AlphaFoldDB" id="A0A8D5A0X1"/>
<dbReference type="Proteomes" id="UP000320585">
    <property type="component" value="Chromosome"/>
</dbReference>
<dbReference type="InterPro" id="IPR036390">
    <property type="entry name" value="WH_DNA-bd_sf"/>
</dbReference>
<dbReference type="Gene3D" id="3.40.190.290">
    <property type="match status" value="1"/>
</dbReference>
<dbReference type="GeneID" id="92715460"/>
<dbReference type="InterPro" id="IPR005119">
    <property type="entry name" value="LysR_subst-bd"/>
</dbReference>
<evidence type="ECO:0000259" key="5">
    <source>
        <dbReference type="PROSITE" id="PS50931"/>
    </source>
</evidence>
<keyword evidence="7" id="KW-1185">Reference proteome</keyword>
<proteinExistence type="inferred from homology"/>
<dbReference type="Gene3D" id="1.10.10.10">
    <property type="entry name" value="Winged helix-like DNA-binding domain superfamily/Winged helix DNA-binding domain"/>
    <property type="match status" value="1"/>
</dbReference>
<dbReference type="InterPro" id="IPR000847">
    <property type="entry name" value="LysR_HTH_N"/>
</dbReference>